<dbReference type="PANTHER" id="PTHR13338:SF4">
    <property type="entry name" value="NADH DEHYDROGENASE [UBIQUINONE] 1 ALPHA SUBCOMPLEX ASSEMBLY FACTOR 4"/>
    <property type="match status" value="1"/>
</dbReference>
<dbReference type="WBParaSite" id="nRc.2.0.1.t27562-RA">
    <property type="protein sequence ID" value="nRc.2.0.1.t27562-RA"/>
    <property type="gene ID" value="nRc.2.0.1.g27562"/>
</dbReference>
<evidence type="ECO:0000313" key="3">
    <source>
        <dbReference type="WBParaSite" id="nRc.2.0.1.t27562-RA"/>
    </source>
</evidence>
<proteinExistence type="predicted"/>
<keyword evidence="2" id="KW-1185">Reference proteome</keyword>
<dbReference type="GO" id="GO:0005739">
    <property type="term" value="C:mitochondrion"/>
    <property type="evidence" value="ECO:0007669"/>
    <property type="project" value="TreeGrafter"/>
</dbReference>
<dbReference type="Pfam" id="PF06784">
    <property type="entry name" value="UPF0240"/>
    <property type="match status" value="1"/>
</dbReference>
<feature type="coiled-coil region" evidence="1">
    <location>
        <begin position="245"/>
        <end position="272"/>
    </location>
</feature>
<dbReference type="InterPro" id="IPR009622">
    <property type="entry name" value="NDUFAF4"/>
</dbReference>
<protein>
    <submittedName>
        <fullName evidence="3">Uncharacterized protein</fullName>
    </submittedName>
</protein>
<evidence type="ECO:0000313" key="2">
    <source>
        <dbReference type="Proteomes" id="UP000887565"/>
    </source>
</evidence>
<keyword evidence="1" id="KW-0175">Coiled coil</keyword>
<dbReference type="GO" id="GO:0032981">
    <property type="term" value="P:mitochondrial respiratory chain complex I assembly"/>
    <property type="evidence" value="ECO:0007669"/>
    <property type="project" value="InterPro"/>
</dbReference>
<dbReference type="PANTHER" id="PTHR13338">
    <property type="entry name" value="UPF0240 PROTEIN"/>
    <property type="match status" value="1"/>
</dbReference>
<evidence type="ECO:0000256" key="1">
    <source>
        <dbReference type="SAM" id="Coils"/>
    </source>
</evidence>
<sequence length="325" mass="36856">MSSSGESKLARQSGADTLSGVRRCDMIQMDGTTIIKFREVCDKGRERTTTTTSPVIEARAEKVLAKKKPDMHPFHATEEKVIRQLKHDHPEWREEIQCKNDQLNVFLKQVKVKSQDALPLGKPVKMQHLPHSVNRLLESPDDKNKQSLDDYGLPLTPVDRIPPGKLSFHQAVELLQLSLNDKLPADELNKSIENYAAEKFKLDAEKTRLILKYYKPFVKKGEYEHVNTLAYAPRLHTPKTREKFLEDAEKRMAAVEQQHRDSILRIENVNREVDRCSEPMGDTETGNDGSAICEPNPTFIAETNFLNPGPIALLPVLESDNDGVK</sequence>
<dbReference type="Proteomes" id="UP000887565">
    <property type="component" value="Unplaced"/>
</dbReference>
<reference evidence="3" key="1">
    <citation type="submission" date="2022-11" db="UniProtKB">
        <authorList>
            <consortium name="WormBaseParasite"/>
        </authorList>
    </citation>
    <scope>IDENTIFICATION</scope>
</reference>
<name>A0A915JN97_ROMCU</name>
<organism evidence="2 3">
    <name type="scientific">Romanomermis culicivorax</name>
    <name type="common">Nematode worm</name>
    <dbReference type="NCBI Taxonomy" id="13658"/>
    <lineage>
        <taxon>Eukaryota</taxon>
        <taxon>Metazoa</taxon>
        <taxon>Ecdysozoa</taxon>
        <taxon>Nematoda</taxon>
        <taxon>Enoplea</taxon>
        <taxon>Dorylaimia</taxon>
        <taxon>Mermithida</taxon>
        <taxon>Mermithoidea</taxon>
        <taxon>Mermithidae</taxon>
        <taxon>Romanomermis</taxon>
    </lineage>
</organism>
<accession>A0A915JN97</accession>
<dbReference type="AlphaFoldDB" id="A0A915JN97"/>